<keyword evidence="3" id="KW-1185">Reference proteome</keyword>
<dbReference type="InterPro" id="IPR029058">
    <property type="entry name" value="AB_hydrolase_fold"/>
</dbReference>
<name>L8JN61_9BACT</name>
<feature type="domain" description="Peptidase S9 prolyl oligopeptidase catalytic" evidence="1">
    <location>
        <begin position="90"/>
        <end position="265"/>
    </location>
</feature>
<dbReference type="STRING" id="1237149.C900_04888"/>
<dbReference type="PATRIC" id="fig|1237149.3.peg.4356"/>
<protein>
    <submittedName>
        <fullName evidence="2">Esterase/lipase/thioesterase family protein</fullName>
    </submittedName>
</protein>
<evidence type="ECO:0000313" key="3">
    <source>
        <dbReference type="Proteomes" id="UP000011135"/>
    </source>
</evidence>
<proteinExistence type="predicted"/>
<sequence>MTNSVKLFDNITLTSSHHSKKILTDIRYIPDHRKKPVILFIHGFKGFKDWGHFNLIADTAAEECFIFVKPNLSHNGTTPENPQDFADLEAFSENNFSIELDDTGTVINYLFSQDCVVPPSEMDLNKLFLMGHSRGGGLVLLKAKEDRRIKGVATWSAVDDFNRWTDNLLKGWKENEIAYVYNSRTKQNMPVKYQIVEDLKSNHERLHISNAVKVLQIPFLIVHGSQDETVGVQSASYLHKLNPQSELLIIDGANHVLGGAHPYYQSILPDHTQTALKQTLNFFKHI</sequence>
<dbReference type="Pfam" id="PF00326">
    <property type="entry name" value="Peptidase_S9"/>
    <property type="match status" value="1"/>
</dbReference>
<evidence type="ECO:0000259" key="1">
    <source>
        <dbReference type="Pfam" id="PF00326"/>
    </source>
</evidence>
<dbReference type="EMBL" id="AMZN01000070">
    <property type="protein sequence ID" value="ELR69663.1"/>
    <property type="molecule type" value="Genomic_DNA"/>
</dbReference>
<organism evidence="2 3">
    <name type="scientific">Fulvivirga imtechensis AK7</name>
    <dbReference type="NCBI Taxonomy" id="1237149"/>
    <lineage>
        <taxon>Bacteria</taxon>
        <taxon>Pseudomonadati</taxon>
        <taxon>Bacteroidota</taxon>
        <taxon>Cytophagia</taxon>
        <taxon>Cytophagales</taxon>
        <taxon>Fulvivirgaceae</taxon>
        <taxon>Fulvivirga</taxon>
    </lineage>
</organism>
<accession>L8JN61</accession>
<dbReference type="eggNOG" id="COG1073">
    <property type="taxonomic scope" value="Bacteria"/>
</dbReference>
<dbReference type="SUPFAM" id="SSF53474">
    <property type="entry name" value="alpha/beta-Hydrolases"/>
    <property type="match status" value="1"/>
</dbReference>
<gene>
    <name evidence="2" type="ORF">C900_04888</name>
</gene>
<comment type="caution">
    <text evidence="2">The sequence shown here is derived from an EMBL/GenBank/DDBJ whole genome shotgun (WGS) entry which is preliminary data.</text>
</comment>
<dbReference type="GO" id="GO:0016787">
    <property type="term" value="F:hydrolase activity"/>
    <property type="evidence" value="ECO:0007669"/>
    <property type="project" value="InterPro"/>
</dbReference>
<dbReference type="AlphaFoldDB" id="L8JN61"/>
<dbReference type="Gene3D" id="3.40.50.1820">
    <property type="entry name" value="alpha/beta hydrolase"/>
    <property type="match status" value="1"/>
</dbReference>
<dbReference type="InterPro" id="IPR001375">
    <property type="entry name" value="Peptidase_S9_cat"/>
</dbReference>
<evidence type="ECO:0000313" key="2">
    <source>
        <dbReference type="EMBL" id="ELR69663.1"/>
    </source>
</evidence>
<reference evidence="2 3" key="1">
    <citation type="submission" date="2012-12" db="EMBL/GenBank/DDBJ databases">
        <title>Genome assembly of Fulvivirga imtechensis AK7.</title>
        <authorList>
            <person name="Nupur N."/>
            <person name="Khatri I."/>
            <person name="Kumar R."/>
            <person name="Subramanian S."/>
            <person name="Pinnaka A."/>
        </authorList>
    </citation>
    <scope>NUCLEOTIDE SEQUENCE [LARGE SCALE GENOMIC DNA]</scope>
    <source>
        <strain evidence="2 3">AK7</strain>
    </source>
</reference>
<dbReference type="Proteomes" id="UP000011135">
    <property type="component" value="Unassembled WGS sequence"/>
</dbReference>